<evidence type="ECO:0000313" key="3">
    <source>
        <dbReference type="Proteomes" id="UP000232323"/>
    </source>
</evidence>
<evidence type="ECO:0000313" key="2">
    <source>
        <dbReference type="EMBL" id="GAX77636.1"/>
    </source>
</evidence>
<feature type="transmembrane region" description="Helical" evidence="1">
    <location>
        <begin position="59"/>
        <end position="78"/>
    </location>
</feature>
<feature type="transmembrane region" description="Helical" evidence="1">
    <location>
        <begin position="170"/>
        <end position="190"/>
    </location>
</feature>
<name>A0A250X3K3_9CHLO</name>
<dbReference type="AlphaFoldDB" id="A0A250X3K3"/>
<protein>
    <submittedName>
        <fullName evidence="2">Uncharacterized protein</fullName>
    </submittedName>
</protein>
<keyword evidence="1" id="KW-1133">Transmembrane helix</keyword>
<organism evidence="2 3">
    <name type="scientific">Chlamydomonas eustigma</name>
    <dbReference type="NCBI Taxonomy" id="1157962"/>
    <lineage>
        <taxon>Eukaryota</taxon>
        <taxon>Viridiplantae</taxon>
        <taxon>Chlorophyta</taxon>
        <taxon>core chlorophytes</taxon>
        <taxon>Chlorophyceae</taxon>
        <taxon>CS clade</taxon>
        <taxon>Chlamydomonadales</taxon>
        <taxon>Chlamydomonadaceae</taxon>
        <taxon>Chlamydomonas</taxon>
    </lineage>
</organism>
<sequence>MWTLSNTKGCPFRLSQCTRQASSIQRSSRWQQGRYSTLTRCKQDAALSIAQPTPPAVKAALFTGSYASVAGCALTFFPTQTFGLLFNLQEVTSGWIRVGGILFTLIGLQYLGAALGDIMAIAITAKSVEAAEAAETNPRLSYSFYEATVWSRLLLAAGFSVVVAVGEAPLSLLVLAAINVVGALSMAMALKKTPRC</sequence>
<keyword evidence="3" id="KW-1185">Reference proteome</keyword>
<dbReference type="Proteomes" id="UP000232323">
    <property type="component" value="Unassembled WGS sequence"/>
</dbReference>
<reference evidence="2 3" key="1">
    <citation type="submission" date="2017-08" db="EMBL/GenBank/DDBJ databases">
        <title>Acidophilic green algal genome provides insights into adaptation to an acidic environment.</title>
        <authorList>
            <person name="Hirooka S."/>
            <person name="Hirose Y."/>
            <person name="Kanesaki Y."/>
            <person name="Higuchi S."/>
            <person name="Fujiwara T."/>
            <person name="Onuma R."/>
            <person name="Era A."/>
            <person name="Ohbayashi R."/>
            <person name="Uzuka A."/>
            <person name="Nozaki H."/>
            <person name="Yoshikawa H."/>
            <person name="Miyagishima S.Y."/>
        </authorList>
    </citation>
    <scope>NUCLEOTIDE SEQUENCE [LARGE SCALE GENOMIC DNA]</scope>
    <source>
        <strain evidence="2 3">NIES-2499</strain>
    </source>
</reference>
<evidence type="ECO:0000256" key="1">
    <source>
        <dbReference type="SAM" id="Phobius"/>
    </source>
</evidence>
<dbReference type="OrthoDB" id="2013981at2759"/>
<dbReference type="EMBL" id="BEGY01000026">
    <property type="protein sequence ID" value="GAX77636.1"/>
    <property type="molecule type" value="Genomic_DNA"/>
</dbReference>
<gene>
    <name evidence="2" type="ORF">CEUSTIGMA_g5079.t1</name>
</gene>
<feature type="transmembrane region" description="Helical" evidence="1">
    <location>
        <begin position="98"/>
        <end position="123"/>
    </location>
</feature>
<keyword evidence="1" id="KW-0472">Membrane</keyword>
<proteinExistence type="predicted"/>
<keyword evidence="1" id="KW-0812">Transmembrane</keyword>
<accession>A0A250X3K3</accession>
<comment type="caution">
    <text evidence="2">The sequence shown here is derived from an EMBL/GenBank/DDBJ whole genome shotgun (WGS) entry which is preliminary data.</text>
</comment>